<accession>A0A9P5ZQA2</accession>
<name>A0A9P5ZQA2_PLEER</name>
<dbReference type="OrthoDB" id="3044637at2759"/>
<comment type="caution">
    <text evidence="3">The sequence shown here is derived from an EMBL/GenBank/DDBJ whole genome shotgun (WGS) entry which is preliminary data.</text>
</comment>
<feature type="chain" id="PRO_5040465139" evidence="2">
    <location>
        <begin position="23"/>
        <end position="389"/>
    </location>
</feature>
<dbReference type="EMBL" id="MU154642">
    <property type="protein sequence ID" value="KAF9490409.1"/>
    <property type="molecule type" value="Genomic_DNA"/>
</dbReference>
<evidence type="ECO:0000313" key="4">
    <source>
        <dbReference type="Proteomes" id="UP000807025"/>
    </source>
</evidence>
<proteinExistence type="predicted"/>
<protein>
    <submittedName>
        <fullName evidence="3">Uncharacterized protein</fullName>
    </submittedName>
</protein>
<feature type="signal peptide" evidence="2">
    <location>
        <begin position="1"/>
        <end position="22"/>
    </location>
</feature>
<dbReference type="Proteomes" id="UP000807025">
    <property type="component" value="Unassembled WGS sequence"/>
</dbReference>
<evidence type="ECO:0000256" key="1">
    <source>
        <dbReference type="SAM" id="MobiDB-lite"/>
    </source>
</evidence>
<organism evidence="3 4">
    <name type="scientific">Pleurotus eryngii</name>
    <name type="common">Boletus of the steppes</name>
    <dbReference type="NCBI Taxonomy" id="5323"/>
    <lineage>
        <taxon>Eukaryota</taxon>
        <taxon>Fungi</taxon>
        <taxon>Dikarya</taxon>
        <taxon>Basidiomycota</taxon>
        <taxon>Agaricomycotina</taxon>
        <taxon>Agaricomycetes</taxon>
        <taxon>Agaricomycetidae</taxon>
        <taxon>Agaricales</taxon>
        <taxon>Pleurotineae</taxon>
        <taxon>Pleurotaceae</taxon>
        <taxon>Pleurotus</taxon>
    </lineage>
</organism>
<evidence type="ECO:0000313" key="3">
    <source>
        <dbReference type="EMBL" id="KAF9490409.1"/>
    </source>
</evidence>
<dbReference type="AlphaFoldDB" id="A0A9P5ZQA2"/>
<evidence type="ECO:0000256" key="2">
    <source>
        <dbReference type="SAM" id="SignalP"/>
    </source>
</evidence>
<keyword evidence="2" id="KW-0732">Signal</keyword>
<keyword evidence="4" id="KW-1185">Reference proteome</keyword>
<feature type="region of interest" description="Disordered" evidence="1">
    <location>
        <begin position="148"/>
        <end position="167"/>
    </location>
</feature>
<reference evidence="3" key="1">
    <citation type="submission" date="2020-11" db="EMBL/GenBank/DDBJ databases">
        <authorList>
            <consortium name="DOE Joint Genome Institute"/>
            <person name="Ahrendt S."/>
            <person name="Riley R."/>
            <person name="Andreopoulos W."/>
            <person name="Labutti K."/>
            <person name="Pangilinan J."/>
            <person name="Ruiz-Duenas F.J."/>
            <person name="Barrasa J.M."/>
            <person name="Sanchez-Garcia M."/>
            <person name="Camarero S."/>
            <person name="Miyauchi S."/>
            <person name="Serrano A."/>
            <person name="Linde D."/>
            <person name="Babiker R."/>
            <person name="Drula E."/>
            <person name="Ayuso-Fernandez I."/>
            <person name="Pacheco R."/>
            <person name="Padilla G."/>
            <person name="Ferreira P."/>
            <person name="Barriuso J."/>
            <person name="Kellner H."/>
            <person name="Castanera R."/>
            <person name="Alfaro M."/>
            <person name="Ramirez L."/>
            <person name="Pisabarro A.G."/>
            <person name="Kuo A."/>
            <person name="Tritt A."/>
            <person name="Lipzen A."/>
            <person name="He G."/>
            <person name="Yan M."/>
            <person name="Ng V."/>
            <person name="Cullen D."/>
            <person name="Martin F."/>
            <person name="Rosso M.-N."/>
            <person name="Henrissat B."/>
            <person name="Hibbett D."/>
            <person name="Martinez A.T."/>
            <person name="Grigoriev I.V."/>
        </authorList>
    </citation>
    <scope>NUCLEOTIDE SEQUENCE</scope>
    <source>
        <strain evidence="3">ATCC 90797</strain>
    </source>
</reference>
<sequence length="389" mass="40315">MVYTSTVVVFGALALNAASALATPLNIESNEPLETRAAKGGKSTLSRVGSGLGTAAAFAPIAGLGLSLATGQPVRRDVEGDDHLEARDPEDEEHLEARAAKSGLRRVGSALGTTAAFAPLAALGLGMATGQPVRRDFEEALNARDVEDNEHLEARGKKSGGKKSTLSRVGSGLGNAAAFAPLAALGLSLFGGQPVRRDLLEELLARGVDNDDYLEARAMKSGLRRVGSGLGTAAAFAPLAALGLGMATGQPVRRDLGEEFWARDVEDAYLEARAAKSGLRRVGSALGTAAAIAPLAALGLGMATGQPVRREIIEELLARETDDDDHLQARAKKSGLRRVGSALGTAAGFAPLAALGLGMATGQPVRRDLSEELMDIFHREISESLEDLD</sequence>
<gene>
    <name evidence="3" type="ORF">BDN71DRAFT_190632</name>
</gene>